<organism evidence="1">
    <name type="scientific">Solanum chacoense</name>
    <name type="common">Chaco potato</name>
    <dbReference type="NCBI Taxonomy" id="4108"/>
    <lineage>
        <taxon>Eukaryota</taxon>
        <taxon>Viridiplantae</taxon>
        <taxon>Streptophyta</taxon>
        <taxon>Embryophyta</taxon>
        <taxon>Tracheophyta</taxon>
        <taxon>Spermatophyta</taxon>
        <taxon>Magnoliopsida</taxon>
        <taxon>eudicotyledons</taxon>
        <taxon>Gunneridae</taxon>
        <taxon>Pentapetalae</taxon>
        <taxon>asterids</taxon>
        <taxon>lamiids</taxon>
        <taxon>Solanales</taxon>
        <taxon>Solanaceae</taxon>
        <taxon>Solanoideae</taxon>
        <taxon>Solaneae</taxon>
        <taxon>Solanum</taxon>
    </lineage>
</organism>
<accession>A0A0V0I3H5</accession>
<dbReference type="EMBL" id="GEDG01011805">
    <property type="protein sequence ID" value="JAP26842.1"/>
    <property type="molecule type" value="Transcribed_RNA"/>
</dbReference>
<dbReference type="AlphaFoldDB" id="A0A0V0I3H5"/>
<sequence>MGVNDTYIQVRINILMMKPIPTVSNVYNILLADEKQRQISCTSQFSSEFASFSAEVSTSKSCSGLSKQTFPSKVNFEPWMSSLLYKYCKKPGHSIDKCYKFHGFPSTFKFTRGSIAQRKWPFMLRLPLLMNLSLTNRCLLFLDLIRSNTLN</sequence>
<reference evidence="1" key="1">
    <citation type="submission" date="2015-12" db="EMBL/GenBank/DDBJ databases">
        <title>Gene expression during late stages of embryo sac development: a critical building block for successful pollen-pistil interactions.</title>
        <authorList>
            <person name="Liu Y."/>
            <person name="Joly V."/>
            <person name="Sabar M."/>
            <person name="Matton D.P."/>
        </authorList>
    </citation>
    <scope>NUCLEOTIDE SEQUENCE</scope>
</reference>
<dbReference type="PANTHER" id="PTHR34222">
    <property type="entry name" value="GAG_PRE-INTEGRS DOMAIN-CONTAINING PROTEIN"/>
    <property type="match status" value="1"/>
</dbReference>
<protein>
    <submittedName>
        <fullName evidence="1">Putative ovule protein</fullName>
    </submittedName>
</protein>
<dbReference type="PANTHER" id="PTHR34222:SF33">
    <property type="entry name" value="RETROTRANSPOSON GAG DOMAIN-CONTAINING PROTEIN"/>
    <property type="match status" value="1"/>
</dbReference>
<evidence type="ECO:0000313" key="1">
    <source>
        <dbReference type="EMBL" id="JAP26842.1"/>
    </source>
</evidence>
<name>A0A0V0I3H5_SOLCH</name>
<proteinExistence type="predicted"/>